<dbReference type="SUPFAM" id="SSF56219">
    <property type="entry name" value="DNase I-like"/>
    <property type="match status" value="1"/>
</dbReference>
<evidence type="ECO:0008006" key="3">
    <source>
        <dbReference type="Google" id="ProtNLM"/>
    </source>
</evidence>
<gene>
    <name evidence="1" type="ORF">QE152_g21694</name>
</gene>
<evidence type="ECO:0000313" key="2">
    <source>
        <dbReference type="Proteomes" id="UP001458880"/>
    </source>
</evidence>
<accession>A0AAW1KP73</accession>
<name>A0AAW1KP73_POPJA</name>
<dbReference type="PANTHER" id="PTHR33776:SF4">
    <property type="entry name" value="ENDONUCLEASE_EXONUCLEASE_PHOSPHATASE DOMAIN-CONTAINING PROTEIN"/>
    <property type="match status" value="1"/>
</dbReference>
<proteinExistence type="predicted"/>
<sequence length="135" mass="15462">MASCYTRISHSHEGCCILVRSGTDYMELKSLKEKSIELVMECSAIRIKSTNLIIINVYRPPSDNVEEFLMLIQTMLHEVFTENIKYEVLLSGDFNVDLTEPGRDGKLLLNIMKQFGLKPTINEATRVTVVKDDYR</sequence>
<organism evidence="1 2">
    <name type="scientific">Popillia japonica</name>
    <name type="common">Japanese beetle</name>
    <dbReference type="NCBI Taxonomy" id="7064"/>
    <lineage>
        <taxon>Eukaryota</taxon>
        <taxon>Metazoa</taxon>
        <taxon>Ecdysozoa</taxon>
        <taxon>Arthropoda</taxon>
        <taxon>Hexapoda</taxon>
        <taxon>Insecta</taxon>
        <taxon>Pterygota</taxon>
        <taxon>Neoptera</taxon>
        <taxon>Endopterygota</taxon>
        <taxon>Coleoptera</taxon>
        <taxon>Polyphaga</taxon>
        <taxon>Scarabaeiformia</taxon>
        <taxon>Scarabaeidae</taxon>
        <taxon>Rutelinae</taxon>
        <taxon>Popillia</taxon>
    </lineage>
</organism>
<dbReference type="Proteomes" id="UP001458880">
    <property type="component" value="Unassembled WGS sequence"/>
</dbReference>
<dbReference type="Gene3D" id="3.60.10.10">
    <property type="entry name" value="Endonuclease/exonuclease/phosphatase"/>
    <property type="match status" value="1"/>
</dbReference>
<protein>
    <recommendedName>
        <fullName evidence="3">Endonuclease/exonuclease/phosphatase domain-containing protein</fullName>
    </recommendedName>
</protein>
<dbReference type="AlphaFoldDB" id="A0AAW1KP73"/>
<dbReference type="EMBL" id="JASPKY010000203">
    <property type="protein sequence ID" value="KAK9721111.1"/>
    <property type="molecule type" value="Genomic_DNA"/>
</dbReference>
<comment type="caution">
    <text evidence="1">The sequence shown here is derived from an EMBL/GenBank/DDBJ whole genome shotgun (WGS) entry which is preliminary data.</text>
</comment>
<reference evidence="1 2" key="1">
    <citation type="journal article" date="2024" name="BMC Genomics">
        <title>De novo assembly and annotation of Popillia japonica's genome with initial clues to its potential as an invasive pest.</title>
        <authorList>
            <person name="Cucini C."/>
            <person name="Boschi S."/>
            <person name="Funari R."/>
            <person name="Cardaioli E."/>
            <person name="Iannotti N."/>
            <person name="Marturano G."/>
            <person name="Paoli F."/>
            <person name="Bruttini M."/>
            <person name="Carapelli A."/>
            <person name="Frati F."/>
            <person name="Nardi F."/>
        </authorList>
    </citation>
    <scope>NUCLEOTIDE SEQUENCE [LARGE SCALE GENOMIC DNA]</scope>
    <source>
        <strain evidence="1">DMR45628</strain>
    </source>
</reference>
<dbReference type="InterPro" id="IPR036691">
    <property type="entry name" value="Endo/exonu/phosph_ase_sf"/>
</dbReference>
<keyword evidence="2" id="KW-1185">Reference proteome</keyword>
<dbReference type="PANTHER" id="PTHR33776">
    <property type="entry name" value="ENDO/EXONUCLEASE/PHOSPHATASE DOMAIN-CONTAINING PROTEIN"/>
    <property type="match status" value="1"/>
</dbReference>
<evidence type="ECO:0000313" key="1">
    <source>
        <dbReference type="EMBL" id="KAK9721111.1"/>
    </source>
</evidence>